<gene>
    <name evidence="1" type="ORF">BO70DRAFT_396435</name>
</gene>
<proteinExistence type="predicted"/>
<evidence type="ECO:0000313" key="1">
    <source>
        <dbReference type="EMBL" id="PWY82139.1"/>
    </source>
</evidence>
<reference evidence="1 2" key="1">
    <citation type="submission" date="2016-12" db="EMBL/GenBank/DDBJ databases">
        <title>The genomes of Aspergillus section Nigri reveals drivers in fungal speciation.</title>
        <authorList>
            <consortium name="DOE Joint Genome Institute"/>
            <person name="Vesth T.C."/>
            <person name="Nybo J."/>
            <person name="Theobald S."/>
            <person name="Brandl J."/>
            <person name="Frisvad J.C."/>
            <person name="Nielsen K.F."/>
            <person name="Lyhne E.K."/>
            <person name="Kogle M.E."/>
            <person name="Kuo A."/>
            <person name="Riley R."/>
            <person name="Clum A."/>
            <person name="Nolan M."/>
            <person name="Lipzen A."/>
            <person name="Salamov A."/>
            <person name="Henrissat B."/>
            <person name="Wiebenga A."/>
            <person name="De Vries R.P."/>
            <person name="Grigoriev I.V."/>
            <person name="Mortensen U.H."/>
            <person name="Andersen M.R."/>
            <person name="Baker S.E."/>
        </authorList>
    </citation>
    <scope>NUCLEOTIDE SEQUENCE [LARGE SCALE GENOMIC DNA]</scope>
    <source>
        <strain evidence="1 2">CBS 117.55</strain>
    </source>
</reference>
<evidence type="ECO:0000313" key="2">
    <source>
        <dbReference type="Proteomes" id="UP000247233"/>
    </source>
</evidence>
<name>A0A317W7T1_9EURO</name>
<dbReference type="GeneID" id="37068859"/>
<keyword evidence="2" id="KW-1185">Reference proteome</keyword>
<dbReference type="AlphaFoldDB" id="A0A317W7T1"/>
<dbReference type="RefSeq" id="XP_025399404.1">
    <property type="nucleotide sequence ID" value="XM_025546622.1"/>
</dbReference>
<dbReference type="VEuPathDB" id="FungiDB:BO70DRAFT_396435"/>
<sequence>MSKDFGRHMAWEVDMFNGRAANGEYSMRHDLVEIDPILGLFPRRMLYHADKQPVCHNGGITFLTMSHNATQALLMYLPEAM</sequence>
<accession>A0A317W7T1</accession>
<organism evidence="1 2">
    <name type="scientific">Aspergillus heteromorphus CBS 117.55</name>
    <dbReference type="NCBI Taxonomy" id="1448321"/>
    <lineage>
        <taxon>Eukaryota</taxon>
        <taxon>Fungi</taxon>
        <taxon>Dikarya</taxon>
        <taxon>Ascomycota</taxon>
        <taxon>Pezizomycotina</taxon>
        <taxon>Eurotiomycetes</taxon>
        <taxon>Eurotiomycetidae</taxon>
        <taxon>Eurotiales</taxon>
        <taxon>Aspergillaceae</taxon>
        <taxon>Aspergillus</taxon>
        <taxon>Aspergillus subgen. Circumdati</taxon>
    </lineage>
</organism>
<dbReference type="EMBL" id="MSFL01000012">
    <property type="protein sequence ID" value="PWY82139.1"/>
    <property type="molecule type" value="Genomic_DNA"/>
</dbReference>
<comment type="caution">
    <text evidence="1">The sequence shown here is derived from an EMBL/GenBank/DDBJ whole genome shotgun (WGS) entry which is preliminary data.</text>
</comment>
<dbReference type="Proteomes" id="UP000247233">
    <property type="component" value="Unassembled WGS sequence"/>
</dbReference>
<protein>
    <submittedName>
        <fullName evidence="1">Uncharacterized protein</fullName>
    </submittedName>
</protein>